<dbReference type="CDD" id="cd00130">
    <property type="entry name" value="PAS"/>
    <property type="match status" value="2"/>
</dbReference>
<dbReference type="Gene3D" id="3.30.450.20">
    <property type="entry name" value="PAS domain"/>
    <property type="match status" value="2"/>
</dbReference>
<accession>A0A4R6USR0</accession>
<evidence type="ECO:0000313" key="5">
    <source>
        <dbReference type="EMBL" id="TDQ48365.1"/>
    </source>
</evidence>
<dbReference type="SMART" id="SM00086">
    <property type="entry name" value="PAC"/>
    <property type="match status" value="2"/>
</dbReference>
<dbReference type="PROSITE" id="PS50112">
    <property type="entry name" value="PAS"/>
    <property type="match status" value="2"/>
</dbReference>
<feature type="domain" description="PAC" evidence="2">
    <location>
        <begin position="131"/>
        <end position="183"/>
    </location>
</feature>
<dbReference type="InterPro" id="IPR001633">
    <property type="entry name" value="EAL_dom"/>
</dbReference>
<dbReference type="SUPFAM" id="SSF55785">
    <property type="entry name" value="PYP-like sensor domain (PAS domain)"/>
    <property type="match status" value="2"/>
</dbReference>
<feature type="domain" description="PAS" evidence="1">
    <location>
        <begin position="86"/>
        <end position="127"/>
    </location>
</feature>
<dbReference type="SMART" id="SM00091">
    <property type="entry name" value="PAS"/>
    <property type="match status" value="2"/>
</dbReference>
<dbReference type="NCBIfam" id="TIGR00229">
    <property type="entry name" value="sensory_box"/>
    <property type="match status" value="2"/>
</dbReference>
<comment type="caution">
    <text evidence="5">The sequence shown here is derived from an EMBL/GenBank/DDBJ whole genome shotgun (WGS) entry which is preliminary data.</text>
</comment>
<dbReference type="RefSeq" id="WP_162848169.1">
    <property type="nucleotide sequence ID" value="NZ_CP037953.1"/>
</dbReference>
<dbReference type="InterPro" id="IPR000700">
    <property type="entry name" value="PAS-assoc_C"/>
</dbReference>
<dbReference type="PROSITE" id="PS50883">
    <property type="entry name" value="EAL"/>
    <property type="match status" value="1"/>
</dbReference>
<dbReference type="InterPro" id="IPR000014">
    <property type="entry name" value="PAS"/>
</dbReference>
<evidence type="ECO:0000259" key="1">
    <source>
        <dbReference type="PROSITE" id="PS50112"/>
    </source>
</evidence>
<dbReference type="PROSITE" id="PS50113">
    <property type="entry name" value="PAC"/>
    <property type="match status" value="1"/>
</dbReference>
<dbReference type="NCBIfam" id="TIGR00254">
    <property type="entry name" value="GGDEF"/>
    <property type="match status" value="1"/>
</dbReference>
<evidence type="ECO:0000259" key="4">
    <source>
        <dbReference type="PROSITE" id="PS50887"/>
    </source>
</evidence>
<dbReference type="InterPro" id="IPR052155">
    <property type="entry name" value="Biofilm_reg_signaling"/>
</dbReference>
<gene>
    <name evidence="5" type="ORF">EV696_107101</name>
</gene>
<reference evidence="5 6" key="1">
    <citation type="submission" date="2019-03" db="EMBL/GenBank/DDBJ databases">
        <title>Genomic Encyclopedia of Type Strains, Phase IV (KMG-IV): sequencing the most valuable type-strain genomes for metagenomic binning, comparative biology and taxonomic classification.</title>
        <authorList>
            <person name="Goeker M."/>
        </authorList>
    </citation>
    <scope>NUCLEOTIDE SEQUENCE [LARGE SCALE GENOMIC DNA]</scope>
    <source>
        <strain evidence="5 6">DSM 103792</strain>
    </source>
</reference>
<feature type="domain" description="GGDEF" evidence="4">
    <location>
        <begin position="335"/>
        <end position="468"/>
    </location>
</feature>
<evidence type="ECO:0000313" key="6">
    <source>
        <dbReference type="Proteomes" id="UP000295375"/>
    </source>
</evidence>
<dbReference type="InterPro" id="IPR013655">
    <property type="entry name" value="PAS_fold_3"/>
</dbReference>
<dbReference type="CDD" id="cd01948">
    <property type="entry name" value="EAL"/>
    <property type="match status" value="1"/>
</dbReference>
<sequence>MLSLSAAPAWALEGISVTVLHSSFFLFSLSLLCITLLIDFRRRRQRERELQELRITKQHLNAALWGSGDGLWDWDLHSGRITRSGIAEMLGFSPNQLPGTATALFESIHPQDQETVLRAIGRHLRQKTSFFEVEYRVQHANGQWRWVLQRGRLLDPELGGAMHLGGTLKDITARKSIERELQFSWTVLEHMNECVIVTDAEFRVLRVNAAFSKLFGYRHQEILGKDTSLLDGEDCRPTMAIRHQARENGQWSGELMQRLKNGELRLMQLDLKRISEPVSGEFNFVAVMTDITGRRKQEEELRYLAENDYLTGLSNRQAFHQQFAQRLQPKGEQRKPMALYFLDLDHFKKINDSLGHGCGDLLLQLVASRLRHLQGEQEVLARLGGDEFVLLSAGTNVAGVLQAKAQQILAAFLAPFVIEGHEIIITPSIGVSCYPEHGLDGGVLLQKADLALYQAKQEGRGRVQIYHDELQTQAPHRLKLENALRKAISQAELEVWFQPRWDIRENAVTGFEALVRWHSSAFGPVKPDEFIAIAEELDLISDIGDWMLNAACRHAATWWRQNHCWRVSVNLSAKQLKQTDLVQRVQQALSDHDLPACALELELTESQLLTASASVADNLSQLRALGVRMALDDFGTGYSAFSYLRRYRFDTLKIPKEFVAHTDTDVASEAIISAMIALAHKLDMIVVAEGVETSEQHKRLRQMQCDEIQGYFIGEPLAGEELLRDIEEFIG</sequence>
<dbReference type="Gene3D" id="3.30.70.270">
    <property type="match status" value="1"/>
</dbReference>
<dbReference type="PROSITE" id="PS50887">
    <property type="entry name" value="GGDEF"/>
    <property type="match status" value="1"/>
</dbReference>
<dbReference type="SUPFAM" id="SSF141868">
    <property type="entry name" value="EAL domain-like"/>
    <property type="match status" value="1"/>
</dbReference>
<dbReference type="AlphaFoldDB" id="A0A4R6USR0"/>
<evidence type="ECO:0000259" key="3">
    <source>
        <dbReference type="PROSITE" id="PS50883"/>
    </source>
</evidence>
<dbReference type="CDD" id="cd01949">
    <property type="entry name" value="GGDEF"/>
    <property type="match status" value="1"/>
</dbReference>
<dbReference type="SMART" id="SM00267">
    <property type="entry name" value="GGDEF"/>
    <property type="match status" value="1"/>
</dbReference>
<dbReference type="SUPFAM" id="SSF55073">
    <property type="entry name" value="Nucleotide cyclase"/>
    <property type="match status" value="1"/>
</dbReference>
<dbReference type="Pfam" id="PF00563">
    <property type="entry name" value="EAL"/>
    <property type="match status" value="1"/>
</dbReference>
<dbReference type="InterPro" id="IPR043128">
    <property type="entry name" value="Rev_trsase/Diguanyl_cyclase"/>
</dbReference>
<dbReference type="Pfam" id="PF00990">
    <property type="entry name" value="GGDEF"/>
    <property type="match status" value="1"/>
</dbReference>
<name>A0A4R6USR0_9GAMM</name>
<organism evidence="5 6">
    <name type="scientific">Permianibacter aggregans</name>
    <dbReference type="NCBI Taxonomy" id="1510150"/>
    <lineage>
        <taxon>Bacteria</taxon>
        <taxon>Pseudomonadati</taxon>
        <taxon>Pseudomonadota</taxon>
        <taxon>Gammaproteobacteria</taxon>
        <taxon>Pseudomonadales</taxon>
        <taxon>Pseudomonadaceae</taxon>
        <taxon>Permianibacter</taxon>
    </lineage>
</organism>
<feature type="domain" description="PAS" evidence="1">
    <location>
        <begin position="187"/>
        <end position="249"/>
    </location>
</feature>
<dbReference type="PANTHER" id="PTHR44757:SF2">
    <property type="entry name" value="BIOFILM ARCHITECTURE MAINTENANCE PROTEIN MBAA"/>
    <property type="match status" value="1"/>
</dbReference>
<dbReference type="Pfam" id="PF08447">
    <property type="entry name" value="PAS_3"/>
    <property type="match status" value="1"/>
</dbReference>
<dbReference type="InterPro" id="IPR029787">
    <property type="entry name" value="Nucleotide_cyclase"/>
</dbReference>
<dbReference type="SMART" id="SM00052">
    <property type="entry name" value="EAL"/>
    <property type="match status" value="1"/>
</dbReference>
<keyword evidence="6" id="KW-1185">Reference proteome</keyword>
<dbReference type="InterPro" id="IPR035919">
    <property type="entry name" value="EAL_sf"/>
</dbReference>
<evidence type="ECO:0000259" key="2">
    <source>
        <dbReference type="PROSITE" id="PS50113"/>
    </source>
</evidence>
<dbReference type="Proteomes" id="UP000295375">
    <property type="component" value="Unassembled WGS sequence"/>
</dbReference>
<protein>
    <submittedName>
        <fullName evidence="5">PAS domain S-box-containing protein/diguanylate cyclase (GGDEF)-like protein</fullName>
    </submittedName>
</protein>
<dbReference type="Gene3D" id="3.20.20.450">
    <property type="entry name" value="EAL domain"/>
    <property type="match status" value="1"/>
</dbReference>
<proteinExistence type="predicted"/>
<dbReference type="EMBL" id="SNYM01000007">
    <property type="protein sequence ID" value="TDQ48365.1"/>
    <property type="molecule type" value="Genomic_DNA"/>
</dbReference>
<dbReference type="Pfam" id="PF13426">
    <property type="entry name" value="PAS_9"/>
    <property type="match status" value="1"/>
</dbReference>
<dbReference type="InterPro" id="IPR001610">
    <property type="entry name" value="PAC"/>
</dbReference>
<feature type="domain" description="EAL" evidence="3">
    <location>
        <begin position="477"/>
        <end position="730"/>
    </location>
</feature>
<dbReference type="PANTHER" id="PTHR44757">
    <property type="entry name" value="DIGUANYLATE CYCLASE DGCP"/>
    <property type="match status" value="1"/>
</dbReference>
<dbReference type="InterPro" id="IPR035965">
    <property type="entry name" value="PAS-like_dom_sf"/>
</dbReference>
<dbReference type="InterPro" id="IPR000160">
    <property type="entry name" value="GGDEF_dom"/>
</dbReference>